<proteinExistence type="predicted"/>
<reference evidence="1 2" key="1">
    <citation type="journal article" date="2018" name="Sci. Data">
        <title>The draft genome sequence of cork oak.</title>
        <authorList>
            <person name="Ramos A.M."/>
            <person name="Usie A."/>
            <person name="Barbosa P."/>
            <person name="Barros P.M."/>
            <person name="Capote T."/>
            <person name="Chaves I."/>
            <person name="Simoes F."/>
            <person name="Abreu I."/>
            <person name="Carrasquinho I."/>
            <person name="Faro C."/>
            <person name="Guimaraes J.B."/>
            <person name="Mendonca D."/>
            <person name="Nobrega F."/>
            <person name="Rodrigues L."/>
            <person name="Saibo N.J.M."/>
            <person name="Varela M.C."/>
            <person name="Egas C."/>
            <person name="Matos J."/>
            <person name="Miguel C.M."/>
            <person name="Oliveira M.M."/>
            <person name="Ricardo C.P."/>
            <person name="Goncalves S."/>
        </authorList>
    </citation>
    <scope>NUCLEOTIDE SEQUENCE [LARGE SCALE GENOMIC DNA]</scope>
    <source>
        <strain evidence="2">cv. HL8</strain>
    </source>
</reference>
<organism evidence="1 2">
    <name type="scientific">Quercus suber</name>
    <name type="common">Cork oak</name>
    <dbReference type="NCBI Taxonomy" id="58331"/>
    <lineage>
        <taxon>Eukaryota</taxon>
        <taxon>Viridiplantae</taxon>
        <taxon>Streptophyta</taxon>
        <taxon>Embryophyta</taxon>
        <taxon>Tracheophyta</taxon>
        <taxon>Spermatophyta</taxon>
        <taxon>Magnoliopsida</taxon>
        <taxon>eudicotyledons</taxon>
        <taxon>Gunneridae</taxon>
        <taxon>Pentapetalae</taxon>
        <taxon>rosids</taxon>
        <taxon>fabids</taxon>
        <taxon>Fagales</taxon>
        <taxon>Fagaceae</taxon>
        <taxon>Quercus</taxon>
    </lineage>
</organism>
<evidence type="ECO:0000313" key="1">
    <source>
        <dbReference type="EMBL" id="KAK7847474.1"/>
    </source>
</evidence>
<protein>
    <submittedName>
        <fullName evidence="1">Uncharacterized protein</fullName>
    </submittedName>
</protein>
<evidence type="ECO:0000313" key="2">
    <source>
        <dbReference type="Proteomes" id="UP000237347"/>
    </source>
</evidence>
<sequence length="77" mass="8666">MIVRKLLEADLLKSYSSGDDVTQSRRVKRTNLMIWIWPFMSAGSASDEAARRREKGMALVLGASKERLGQLLALRES</sequence>
<dbReference type="AlphaFoldDB" id="A0AAW0L9I7"/>
<name>A0AAW0L9I7_QUESU</name>
<dbReference type="EMBL" id="PKMF04000141">
    <property type="protein sequence ID" value="KAK7847474.1"/>
    <property type="molecule type" value="Genomic_DNA"/>
</dbReference>
<keyword evidence="2" id="KW-1185">Reference proteome</keyword>
<gene>
    <name evidence="1" type="ORF">CFP56_006578</name>
</gene>
<accession>A0AAW0L9I7</accession>
<comment type="caution">
    <text evidence="1">The sequence shown here is derived from an EMBL/GenBank/DDBJ whole genome shotgun (WGS) entry which is preliminary data.</text>
</comment>
<dbReference type="Proteomes" id="UP000237347">
    <property type="component" value="Unassembled WGS sequence"/>
</dbReference>